<sequence length="556" mass="62634">MILKSVIVSITERRKGPHSARFHIKLDTHVQAALPHINVSSNETQSDQKSSKTYGQITSYENKPWFIEDKSKRVTQALRFRYWHDEKRFKGTGETSLAQRALNTLGGQRMGGNVKSDPVQGPLGWQRKDDWDILWSPATTAHKAFEGGLRPGQLCSAVPGTQSICKKRRLSETLVQAYGEKAFDIIPRTYSVPRQVKEWREWMLTHCKGGEAQLWMLKTAQHLGKGLKLVPYQSAIKEVLLQFQKADVARKSGRAKQVRPFVVAQRYVEDPMLINGLKFGIRVWVLITSVNPLRVYMHSGGLVLFSTDMYSSDISRADGSVAGGHVTNYAQNKDGEVWDMKQLRRYLGDRDFDVLMNRILHNTAMTYAAALEPMRREASKMGRPAAGCSSFELMGLDFLVDSSLNPWLLEVNSTPSLAVEHSDPEVEGMIYHEKNSMVMDIFKLLRIPERFSSAVQQSDNESSSSLSMINGCEDKEEREALVAKVSAWLGEQANHEAVYEIVASELEMRAGTGFVPLMNSISLAEAEASGWNVTFSQLDLLQERWCQAREQSLVFP</sequence>
<dbReference type="SUPFAM" id="SSF56059">
    <property type="entry name" value="Glutathione synthetase ATP-binding domain-like"/>
    <property type="match status" value="1"/>
</dbReference>
<dbReference type="Proteomes" id="UP000232323">
    <property type="component" value="Unassembled WGS sequence"/>
</dbReference>
<keyword evidence="2" id="KW-0547">Nucleotide-binding</keyword>
<dbReference type="EMBL" id="BEGY01000013">
    <property type="protein sequence ID" value="GAX75739.1"/>
    <property type="molecule type" value="Genomic_DNA"/>
</dbReference>
<comment type="catalytic activity">
    <reaction evidence="5">
        <text>L-glutamyl-[protein] + L-glutamate + ATP = gamma-L-glutamyl-L-glutamyl-[protein] + ADP + phosphate + H(+)</text>
        <dbReference type="Rhea" id="RHEA:60144"/>
        <dbReference type="Rhea" id="RHEA-COMP:10208"/>
        <dbReference type="Rhea" id="RHEA-COMP:15517"/>
        <dbReference type="ChEBI" id="CHEBI:15378"/>
        <dbReference type="ChEBI" id="CHEBI:29973"/>
        <dbReference type="ChEBI" id="CHEBI:29985"/>
        <dbReference type="ChEBI" id="CHEBI:30616"/>
        <dbReference type="ChEBI" id="CHEBI:43474"/>
        <dbReference type="ChEBI" id="CHEBI:143622"/>
        <dbReference type="ChEBI" id="CHEBI:456216"/>
    </reaction>
    <physiologicalReaction direction="left-to-right" evidence="5">
        <dbReference type="Rhea" id="RHEA:60145"/>
    </physiologicalReaction>
</comment>
<evidence type="ECO:0000256" key="5">
    <source>
        <dbReference type="ARBA" id="ARBA00049274"/>
    </source>
</evidence>
<evidence type="ECO:0000313" key="6">
    <source>
        <dbReference type="EMBL" id="GAX75739.1"/>
    </source>
</evidence>
<accession>A0A250WYG5</accession>
<dbReference type="GO" id="GO:0015631">
    <property type="term" value="F:tubulin binding"/>
    <property type="evidence" value="ECO:0007669"/>
    <property type="project" value="TreeGrafter"/>
</dbReference>
<evidence type="ECO:0000256" key="4">
    <source>
        <dbReference type="ARBA" id="ARBA00041448"/>
    </source>
</evidence>
<organism evidence="6 7">
    <name type="scientific">Chlamydomonas eustigma</name>
    <dbReference type="NCBI Taxonomy" id="1157962"/>
    <lineage>
        <taxon>Eukaryota</taxon>
        <taxon>Viridiplantae</taxon>
        <taxon>Chlorophyta</taxon>
        <taxon>core chlorophytes</taxon>
        <taxon>Chlorophyceae</taxon>
        <taxon>CS clade</taxon>
        <taxon>Chlamydomonadales</taxon>
        <taxon>Chlamydomonadaceae</taxon>
        <taxon>Chlamydomonas</taxon>
    </lineage>
</organism>
<dbReference type="Pfam" id="PF03133">
    <property type="entry name" value="TTL"/>
    <property type="match status" value="1"/>
</dbReference>
<dbReference type="GO" id="GO:0070740">
    <property type="term" value="F:tubulin-glutamic acid ligase activity"/>
    <property type="evidence" value="ECO:0007669"/>
    <property type="project" value="TreeGrafter"/>
</dbReference>
<dbReference type="OrthoDB" id="202825at2759"/>
<dbReference type="AlphaFoldDB" id="A0A250WYG5"/>
<keyword evidence="3" id="KW-0067">ATP-binding</keyword>
<dbReference type="PANTHER" id="PTHR12241">
    <property type="entry name" value="TUBULIN POLYGLUTAMYLASE"/>
    <property type="match status" value="1"/>
</dbReference>
<proteinExistence type="predicted"/>
<dbReference type="InterPro" id="IPR004344">
    <property type="entry name" value="TTL/TTLL_fam"/>
</dbReference>
<evidence type="ECO:0000313" key="7">
    <source>
        <dbReference type="Proteomes" id="UP000232323"/>
    </source>
</evidence>
<dbReference type="GO" id="GO:0036064">
    <property type="term" value="C:ciliary basal body"/>
    <property type="evidence" value="ECO:0007669"/>
    <property type="project" value="TreeGrafter"/>
</dbReference>
<evidence type="ECO:0000256" key="3">
    <source>
        <dbReference type="ARBA" id="ARBA00022840"/>
    </source>
</evidence>
<evidence type="ECO:0000256" key="1">
    <source>
        <dbReference type="ARBA" id="ARBA00022598"/>
    </source>
</evidence>
<dbReference type="PROSITE" id="PS51221">
    <property type="entry name" value="TTL"/>
    <property type="match status" value="1"/>
</dbReference>
<dbReference type="GO" id="GO:0005524">
    <property type="term" value="F:ATP binding"/>
    <property type="evidence" value="ECO:0007669"/>
    <property type="project" value="UniProtKB-KW"/>
</dbReference>
<dbReference type="GO" id="GO:0000226">
    <property type="term" value="P:microtubule cytoskeleton organization"/>
    <property type="evidence" value="ECO:0007669"/>
    <property type="project" value="TreeGrafter"/>
</dbReference>
<comment type="caution">
    <text evidence="6">The sequence shown here is derived from an EMBL/GenBank/DDBJ whole genome shotgun (WGS) entry which is preliminary data.</text>
</comment>
<protein>
    <recommendedName>
        <fullName evidence="4">Tubulin--tyrosine ligase-like protein 5</fullName>
    </recommendedName>
</protein>
<keyword evidence="1" id="KW-0436">Ligase</keyword>
<gene>
    <name evidence="6" type="ORF">CEUSTIGMA_g3182.t1</name>
</gene>
<dbReference type="Gene3D" id="3.30.470.20">
    <property type="entry name" value="ATP-grasp fold, B domain"/>
    <property type="match status" value="1"/>
</dbReference>
<reference evidence="6 7" key="1">
    <citation type="submission" date="2017-08" db="EMBL/GenBank/DDBJ databases">
        <title>Acidophilic green algal genome provides insights into adaptation to an acidic environment.</title>
        <authorList>
            <person name="Hirooka S."/>
            <person name="Hirose Y."/>
            <person name="Kanesaki Y."/>
            <person name="Higuchi S."/>
            <person name="Fujiwara T."/>
            <person name="Onuma R."/>
            <person name="Era A."/>
            <person name="Ohbayashi R."/>
            <person name="Uzuka A."/>
            <person name="Nozaki H."/>
            <person name="Yoshikawa H."/>
            <person name="Miyagishima S.Y."/>
        </authorList>
    </citation>
    <scope>NUCLEOTIDE SEQUENCE [LARGE SCALE GENOMIC DNA]</scope>
    <source>
        <strain evidence="6 7">NIES-2499</strain>
    </source>
</reference>
<evidence type="ECO:0000256" key="2">
    <source>
        <dbReference type="ARBA" id="ARBA00022741"/>
    </source>
</evidence>
<keyword evidence="7" id="KW-1185">Reference proteome</keyword>
<name>A0A250WYG5_9CHLO</name>
<dbReference type="PANTHER" id="PTHR12241:SF145">
    <property type="entry name" value="TUBULIN POLYGLUTAMYLASE TTLL5"/>
    <property type="match status" value="1"/>
</dbReference>